<dbReference type="Gene3D" id="3.40.50.880">
    <property type="match status" value="1"/>
</dbReference>
<evidence type="ECO:0000313" key="3">
    <source>
        <dbReference type="Proteomes" id="UP000020529"/>
    </source>
</evidence>
<organism evidence="2 3">
    <name type="scientific">Bacteroides fragilis str. 3988T(B)14</name>
    <dbReference type="NCBI Taxonomy" id="1339315"/>
    <lineage>
        <taxon>Bacteria</taxon>
        <taxon>Pseudomonadati</taxon>
        <taxon>Bacteroidota</taxon>
        <taxon>Bacteroidia</taxon>
        <taxon>Bacteroidales</taxon>
        <taxon>Bacteroidaceae</taxon>
        <taxon>Bacteroides</taxon>
    </lineage>
</organism>
<dbReference type="PROSITE" id="PS51257">
    <property type="entry name" value="PROKAR_LIPOPROTEIN"/>
    <property type="match status" value="1"/>
</dbReference>
<reference evidence="2 3" key="1">
    <citation type="submission" date="2014-02" db="EMBL/GenBank/DDBJ databases">
        <authorList>
            <person name="Sears C."/>
            <person name="Carroll K."/>
            <person name="Sack B.R."/>
            <person name="Qadri F."/>
            <person name="Myers L.L."/>
            <person name="Chung G.-T."/>
            <person name="Escheverria P."/>
            <person name="Fraser C.M."/>
            <person name="Sadzewicz L."/>
            <person name="Shefchek K.A."/>
            <person name="Tallon L."/>
            <person name="Das S.P."/>
            <person name="Daugherty S."/>
            <person name="Mongodin E.F."/>
        </authorList>
    </citation>
    <scope>NUCLEOTIDE SEQUENCE [LARGE SCALE GENOMIC DNA]</scope>
    <source>
        <strain evidence="3">3988T(B)14</strain>
    </source>
</reference>
<evidence type="ECO:0000313" key="2">
    <source>
        <dbReference type="EMBL" id="EXY76037.1"/>
    </source>
</evidence>
<sequence length="720" mass="82587">MSKRVLVLIGLFLACGGVYSQTATGTKTNFQTAESWKPETDVRADAVMVYGTLDKKGVTFEQRIQSWRDKGYRAEFMTGVAWGDYQDYFLGKWDGVKDHLKEGQRDREGREIAHGHLIPYIVPTESFIRYMQEKQIKRVIDAGITSIYLEEPEFWMRGGYSEAFKSEWQKYYGFPWRAQHESPENTYLSNKLKYYLYYNALNQIFTYAKTYGKSKGLDVKCFVPTHSLVNYTSWQIVSPEASLASLDCVDGYIAQVWTGTAREPNYYDGVKKERVFENAFLEYGCMKSMTAPLNRKMYFLTDPIEDRAKDWLDYKINYQATFAAQLMYPAVDTYEVMPWPDRIYQGLYQVAGTDRKERIPRDYSTQMQIMVNTLNDIRTSETQVSGTHGIGVLMANSLMFQRFPDHDGYDDPQFSSFYGQTLPLLKRGIPVELVHMENTPFGDTFKGLKVLVMSYSNMKPMEPRYHDFLADWVRKGGALIYCGEDIDPYQSVLEWWNSNGNQYKAPSEHLFEKLGLDRVPAAGTYPCGKGMVTVIRKDPKHFVLKSGNDRQYFDAVSAAYRKSAGKEVELKNSFLLERGSYTIAAVLDESVSDAPMELSGGYIDLFDKDLPVLTHKVIRPGEQGYLYNVKRISGRAKAKVLCGASRIYDEKAGKRSYSFVAKSPLHTTNASRILLPKQPIRVCVNGKEEPQPEKLWEERSRTLLLKFENDPAGVQVDIEW</sequence>
<evidence type="ECO:0000256" key="1">
    <source>
        <dbReference type="SAM" id="SignalP"/>
    </source>
</evidence>
<feature type="signal peptide" evidence="1">
    <location>
        <begin position="1"/>
        <end position="20"/>
    </location>
</feature>
<dbReference type="EMBL" id="JGCY01000220">
    <property type="protein sequence ID" value="EXY76037.1"/>
    <property type="molecule type" value="Genomic_DNA"/>
</dbReference>
<dbReference type="InterPro" id="IPR029062">
    <property type="entry name" value="Class_I_gatase-like"/>
</dbReference>
<dbReference type="PATRIC" id="fig|1339315.3.peg.1064"/>
<comment type="caution">
    <text evidence="2">The sequence shown here is derived from an EMBL/GenBank/DDBJ whole genome shotgun (WGS) entry which is preliminary data.</text>
</comment>
<dbReference type="RefSeq" id="WP_032587672.1">
    <property type="nucleotide sequence ID" value="NZ_JGCY01000220.1"/>
</dbReference>
<gene>
    <name evidence="2" type="ORF">M124_0248</name>
</gene>
<protein>
    <submittedName>
        <fullName evidence="2">Putative exported protein</fullName>
    </submittedName>
</protein>
<keyword evidence="1" id="KW-0732">Signal</keyword>
<dbReference type="Proteomes" id="UP000020529">
    <property type="component" value="Unassembled WGS sequence"/>
</dbReference>
<name>A0A015T0K7_BACFG</name>
<feature type="chain" id="PRO_5001476763" evidence="1">
    <location>
        <begin position="21"/>
        <end position="720"/>
    </location>
</feature>
<accession>A0A015T0K7</accession>
<proteinExistence type="predicted"/>
<dbReference type="AlphaFoldDB" id="A0A015T0K7"/>